<dbReference type="GO" id="GO:0016020">
    <property type="term" value="C:membrane"/>
    <property type="evidence" value="ECO:0007669"/>
    <property type="project" value="TreeGrafter"/>
</dbReference>
<feature type="domain" description="AMP-dependent synthetase/ligase" evidence="4">
    <location>
        <begin position="103"/>
        <end position="176"/>
    </location>
</feature>
<keyword evidence="1" id="KW-0436">Ligase</keyword>
<dbReference type="Pfam" id="PF00501">
    <property type="entry name" value="AMP-binding"/>
    <property type="match status" value="1"/>
</dbReference>
<dbReference type="InterPro" id="IPR042099">
    <property type="entry name" value="ANL_N_sf"/>
</dbReference>
<keyword evidence="2" id="KW-0443">Lipid metabolism</keyword>
<sequence>MWAFFPGALAFVGSALYLFLRIRPKKSIAASPPGVDRQKQSLPVKGEPGVYKCGLITSEDENVIENIVPEVTTLWEAFLHGMKVSGDGACLGTRGADGKYTFRKYSEIHKESQNFASALVGELHLKKGDKIGIYSQNRPEWTITALAAMQQSVTVVPLYDTLGADAAAFIVSQTEIR</sequence>
<evidence type="ECO:0000256" key="2">
    <source>
        <dbReference type="ARBA" id="ARBA00022832"/>
    </source>
</evidence>
<dbReference type="EMBL" id="KN559315">
    <property type="protein sequence ID" value="KHJ86825.1"/>
    <property type="molecule type" value="Genomic_DNA"/>
</dbReference>
<evidence type="ECO:0000259" key="4">
    <source>
        <dbReference type="Pfam" id="PF00501"/>
    </source>
</evidence>
<gene>
    <name evidence="5" type="ORF">OESDEN_13414</name>
</gene>
<dbReference type="InterPro" id="IPR000873">
    <property type="entry name" value="AMP-dep_synth/lig_dom"/>
</dbReference>
<accession>A0A0B1SUE5</accession>
<evidence type="ECO:0000313" key="5">
    <source>
        <dbReference type="EMBL" id="KHJ86825.1"/>
    </source>
</evidence>
<dbReference type="OrthoDB" id="10253115at2759"/>
<evidence type="ECO:0000313" key="6">
    <source>
        <dbReference type="Proteomes" id="UP000053660"/>
    </source>
</evidence>
<dbReference type="EC" id="6.2.1.3" evidence="3"/>
<keyword evidence="6" id="KW-1185">Reference proteome</keyword>
<reference evidence="5 6" key="1">
    <citation type="submission" date="2014-03" db="EMBL/GenBank/DDBJ databases">
        <title>Draft genome of the hookworm Oesophagostomum dentatum.</title>
        <authorList>
            <person name="Mitreva M."/>
        </authorList>
    </citation>
    <scope>NUCLEOTIDE SEQUENCE [LARGE SCALE GENOMIC DNA]</scope>
    <source>
        <strain evidence="5 6">OD-Hann</strain>
    </source>
</reference>
<keyword evidence="2" id="KW-0276">Fatty acid metabolism</keyword>
<organism evidence="5 6">
    <name type="scientific">Oesophagostomum dentatum</name>
    <name type="common">Nodular worm</name>
    <dbReference type="NCBI Taxonomy" id="61180"/>
    <lineage>
        <taxon>Eukaryota</taxon>
        <taxon>Metazoa</taxon>
        <taxon>Ecdysozoa</taxon>
        <taxon>Nematoda</taxon>
        <taxon>Chromadorea</taxon>
        <taxon>Rhabditida</taxon>
        <taxon>Rhabditina</taxon>
        <taxon>Rhabditomorpha</taxon>
        <taxon>Strongyloidea</taxon>
        <taxon>Strongylidae</taxon>
        <taxon>Oesophagostomum</taxon>
    </lineage>
</organism>
<name>A0A0B1SUE5_OESDE</name>
<evidence type="ECO:0000256" key="3">
    <source>
        <dbReference type="ARBA" id="ARBA00026121"/>
    </source>
</evidence>
<proteinExistence type="predicted"/>
<protein>
    <recommendedName>
        <fullName evidence="3">long-chain-fatty-acid--CoA ligase</fullName>
        <ecNumber evidence="3">6.2.1.3</ecNumber>
    </recommendedName>
</protein>
<dbReference type="GO" id="GO:0004467">
    <property type="term" value="F:long-chain fatty acid-CoA ligase activity"/>
    <property type="evidence" value="ECO:0007669"/>
    <property type="project" value="UniProtKB-EC"/>
</dbReference>
<dbReference type="PANTHER" id="PTHR43272:SF43">
    <property type="entry name" value="LONG-CHAIN-FATTY-ACID--COA LIGASE"/>
    <property type="match status" value="1"/>
</dbReference>
<dbReference type="Gene3D" id="3.40.50.12780">
    <property type="entry name" value="N-terminal domain of ligase-like"/>
    <property type="match status" value="1"/>
</dbReference>
<dbReference type="PANTHER" id="PTHR43272">
    <property type="entry name" value="LONG-CHAIN-FATTY-ACID--COA LIGASE"/>
    <property type="match status" value="1"/>
</dbReference>
<dbReference type="AlphaFoldDB" id="A0A0B1SUE5"/>
<dbReference type="SUPFAM" id="SSF56801">
    <property type="entry name" value="Acetyl-CoA synthetase-like"/>
    <property type="match status" value="1"/>
</dbReference>
<evidence type="ECO:0000256" key="1">
    <source>
        <dbReference type="ARBA" id="ARBA00022598"/>
    </source>
</evidence>
<dbReference type="Proteomes" id="UP000053660">
    <property type="component" value="Unassembled WGS sequence"/>
</dbReference>
<dbReference type="GO" id="GO:0005783">
    <property type="term" value="C:endoplasmic reticulum"/>
    <property type="evidence" value="ECO:0007669"/>
    <property type="project" value="TreeGrafter"/>
</dbReference>